<proteinExistence type="predicted"/>
<dbReference type="Proteomes" id="UP000294003">
    <property type="component" value="Unassembled WGS sequence"/>
</dbReference>
<name>A0ABY0HE66_9PEZI</name>
<reference evidence="1 2" key="1">
    <citation type="submission" date="2018-06" db="EMBL/GenBank/DDBJ databases">
        <title>Complete Genomes of Monosporascus.</title>
        <authorList>
            <person name="Robinson A.J."/>
            <person name="Natvig D.O."/>
        </authorList>
    </citation>
    <scope>NUCLEOTIDE SEQUENCE [LARGE SCALE GENOMIC DNA]</scope>
    <source>
        <strain evidence="1 2">CBS 609.92</strain>
    </source>
</reference>
<sequence length="282" mass="30492">MLVAVKIVSPERSVDTATTISTVAESVTAVENSVDEDALHKTATVRDSVNDEERGTWQGLVIPTKKEVSTLRCVAEKRPASCYYLCAVEFAERASYHGCSRCRTSSALRLLPGQHHGRQLQGLTVHGRRAGPGLHHLYCHAWGLQVPVVRAAHDLRLARRHQVRPIQDVCWDVAICGVAHVIMIISALPPMLRSSKAIGSSAPPLYMLSIAAAQFKLNISPTVIDHSPHKIAHILTDRRLARRSSSTPSSPSAASCCGITCSSTSAPASVFLPQIRPSNVGY</sequence>
<evidence type="ECO:0000313" key="1">
    <source>
        <dbReference type="EMBL" id="RYO88622.1"/>
    </source>
</evidence>
<evidence type="ECO:0000313" key="2">
    <source>
        <dbReference type="Proteomes" id="UP000294003"/>
    </source>
</evidence>
<comment type="caution">
    <text evidence="1">The sequence shown here is derived from an EMBL/GenBank/DDBJ whole genome shotgun (WGS) entry which is preliminary data.</text>
</comment>
<accession>A0ABY0HE66</accession>
<protein>
    <submittedName>
        <fullName evidence="1">Uncharacterized protein</fullName>
    </submittedName>
</protein>
<keyword evidence="2" id="KW-1185">Reference proteome</keyword>
<gene>
    <name evidence="1" type="ORF">DL762_003658</name>
</gene>
<organism evidence="1 2">
    <name type="scientific">Monosporascus cannonballus</name>
    <dbReference type="NCBI Taxonomy" id="155416"/>
    <lineage>
        <taxon>Eukaryota</taxon>
        <taxon>Fungi</taxon>
        <taxon>Dikarya</taxon>
        <taxon>Ascomycota</taxon>
        <taxon>Pezizomycotina</taxon>
        <taxon>Sordariomycetes</taxon>
        <taxon>Xylariomycetidae</taxon>
        <taxon>Xylariales</taxon>
        <taxon>Xylariales incertae sedis</taxon>
        <taxon>Monosporascus</taxon>
    </lineage>
</organism>
<dbReference type="EMBL" id="QJNS01000084">
    <property type="protein sequence ID" value="RYO88622.1"/>
    <property type="molecule type" value="Genomic_DNA"/>
</dbReference>